<dbReference type="SFLD" id="SFLDS00003">
    <property type="entry name" value="Haloacid_Dehalogenase"/>
    <property type="match status" value="1"/>
</dbReference>
<sequence length="207" mass="23588">MINTVIFDIGNVLVSFDWGEYIYDMFEDKETCKAVRNALFGSDFWNELDRGVLTRKEMLSGFFDRAPGYEKEIELAFDNVGQALAGRSYTVPLINELKGRGYKVLYLSNYSRHVMNANPEVLDFIKYTDGGVFSCDVKLIKPDPKIFGVICEKYDLSPKECVFIDDNAANILAAGKFGMKTIHFQNYDQAYRELCALLASDRTDKDK</sequence>
<dbReference type="PANTHER" id="PTHR43611:SF3">
    <property type="entry name" value="FLAVIN MONONUCLEOTIDE HYDROLASE 1, CHLOROPLATIC"/>
    <property type="match status" value="1"/>
</dbReference>
<dbReference type="PANTHER" id="PTHR43611">
    <property type="entry name" value="ALPHA-D-GLUCOSE 1-PHOSPHATE PHOSPHATASE"/>
    <property type="match status" value="1"/>
</dbReference>
<dbReference type="NCBIfam" id="TIGR01509">
    <property type="entry name" value="HAD-SF-IA-v3"/>
    <property type="match status" value="1"/>
</dbReference>
<reference evidence="1" key="1">
    <citation type="submission" date="2020-10" db="EMBL/GenBank/DDBJ databases">
        <authorList>
            <person name="Gilroy R."/>
        </authorList>
    </citation>
    <scope>NUCLEOTIDE SEQUENCE</scope>
    <source>
        <strain evidence="1">USAMLcec3-3695</strain>
    </source>
</reference>
<dbReference type="CDD" id="cd02603">
    <property type="entry name" value="HAD_sEH-N_like"/>
    <property type="match status" value="1"/>
</dbReference>
<dbReference type="AlphaFoldDB" id="A0A9D1SFF2"/>
<evidence type="ECO:0000313" key="1">
    <source>
        <dbReference type="EMBL" id="HIU57653.1"/>
    </source>
</evidence>
<organism evidence="1 2">
    <name type="scientific">Candidatus Ornithomonoglobus merdipullorum</name>
    <dbReference type="NCBI Taxonomy" id="2840895"/>
    <lineage>
        <taxon>Bacteria</taxon>
        <taxon>Bacillati</taxon>
        <taxon>Bacillota</taxon>
        <taxon>Clostridia</taxon>
        <taxon>Candidatus Ornithomonoglobus</taxon>
    </lineage>
</organism>
<evidence type="ECO:0000313" key="2">
    <source>
        <dbReference type="Proteomes" id="UP000824109"/>
    </source>
</evidence>
<protein>
    <submittedName>
        <fullName evidence="1">HAD family phosphatase</fullName>
    </submittedName>
</protein>
<dbReference type="InterPro" id="IPR023214">
    <property type="entry name" value="HAD_sf"/>
</dbReference>
<dbReference type="InterPro" id="IPR023198">
    <property type="entry name" value="PGP-like_dom2"/>
</dbReference>
<accession>A0A9D1SFF2</accession>
<dbReference type="InterPro" id="IPR036412">
    <property type="entry name" value="HAD-like_sf"/>
</dbReference>
<dbReference type="InterPro" id="IPR006439">
    <property type="entry name" value="HAD-SF_hydro_IA"/>
</dbReference>
<dbReference type="PRINTS" id="PR00413">
    <property type="entry name" value="HADHALOGNASE"/>
</dbReference>
<comment type="caution">
    <text evidence="1">The sequence shown here is derived from an EMBL/GenBank/DDBJ whole genome shotgun (WGS) entry which is preliminary data.</text>
</comment>
<reference evidence="1" key="2">
    <citation type="journal article" date="2021" name="PeerJ">
        <title>Extensive microbial diversity within the chicken gut microbiome revealed by metagenomics and culture.</title>
        <authorList>
            <person name="Gilroy R."/>
            <person name="Ravi A."/>
            <person name="Getino M."/>
            <person name="Pursley I."/>
            <person name="Horton D.L."/>
            <person name="Alikhan N.F."/>
            <person name="Baker D."/>
            <person name="Gharbi K."/>
            <person name="Hall N."/>
            <person name="Watson M."/>
            <person name="Adriaenssens E.M."/>
            <person name="Foster-Nyarko E."/>
            <person name="Jarju S."/>
            <person name="Secka A."/>
            <person name="Antonio M."/>
            <person name="Oren A."/>
            <person name="Chaudhuri R.R."/>
            <person name="La Ragione R."/>
            <person name="Hildebrand F."/>
            <person name="Pallen M.J."/>
        </authorList>
    </citation>
    <scope>NUCLEOTIDE SEQUENCE</scope>
    <source>
        <strain evidence="1">USAMLcec3-3695</strain>
    </source>
</reference>
<name>A0A9D1SFF2_9FIRM</name>
<dbReference type="Pfam" id="PF00702">
    <property type="entry name" value="Hydrolase"/>
    <property type="match status" value="1"/>
</dbReference>
<dbReference type="Gene3D" id="3.40.50.1000">
    <property type="entry name" value="HAD superfamily/HAD-like"/>
    <property type="match status" value="1"/>
</dbReference>
<dbReference type="SUPFAM" id="SSF56784">
    <property type="entry name" value="HAD-like"/>
    <property type="match status" value="1"/>
</dbReference>
<dbReference type="EMBL" id="DVNB01000080">
    <property type="protein sequence ID" value="HIU57653.1"/>
    <property type="molecule type" value="Genomic_DNA"/>
</dbReference>
<proteinExistence type="predicted"/>
<dbReference type="Gene3D" id="1.10.150.240">
    <property type="entry name" value="Putative phosphatase, domain 2"/>
    <property type="match status" value="1"/>
</dbReference>
<dbReference type="SFLD" id="SFLDG01129">
    <property type="entry name" value="C1.5:_HAD__Beta-PGM__Phosphata"/>
    <property type="match status" value="1"/>
</dbReference>
<gene>
    <name evidence="1" type="ORF">IAA61_07570</name>
</gene>
<dbReference type="Proteomes" id="UP000824109">
    <property type="component" value="Unassembled WGS sequence"/>
</dbReference>